<sequence>MQGRSGPKPKFTISRLVVIMEDGNFRPPSPRGTDGGPPATQPLIRANGGDEKAFAGRNSGRPKVPPERGGDRAGRVASGGRK</sequence>
<evidence type="ECO:0000256" key="1">
    <source>
        <dbReference type="SAM" id="MobiDB-lite"/>
    </source>
</evidence>
<dbReference type="AlphaFoldDB" id="A0A4P7MYR4"/>
<gene>
    <name evidence="2" type="ORF">PoMZ_09917</name>
</gene>
<dbReference type="EMBL" id="CP034204">
    <property type="protein sequence ID" value="QBZ54222.1"/>
    <property type="molecule type" value="Genomic_DNA"/>
</dbReference>
<protein>
    <submittedName>
        <fullName evidence="2">Uncharacterized protein</fullName>
    </submittedName>
</protein>
<evidence type="ECO:0000313" key="2">
    <source>
        <dbReference type="EMBL" id="QBZ54222.1"/>
    </source>
</evidence>
<feature type="region of interest" description="Disordered" evidence="1">
    <location>
        <begin position="20"/>
        <end position="82"/>
    </location>
</feature>
<accession>A0A4P7MYR4</accession>
<reference evidence="2 3" key="1">
    <citation type="journal article" date="2019" name="Mol. Biol. Evol.">
        <title>Blast fungal genomes show frequent chromosomal changes, gene gains and losses, and effector gene turnover.</title>
        <authorList>
            <person name="Gomez Luciano L.B."/>
            <person name="Jason Tsai I."/>
            <person name="Chuma I."/>
            <person name="Tosa Y."/>
            <person name="Chen Y.H."/>
            <person name="Li J.Y."/>
            <person name="Li M.Y."/>
            <person name="Jade Lu M.Y."/>
            <person name="Nakayashiki H."/>
            <person name="Li W.H."/>
        </authorList>
    </citation>
    <scope>NUCLEOTIDE SEQUENCE [LARGE SCALE GENOMIC DNA]</scope>
    <source>
        <strain evidence="2">MZ5-1-6</strain>
    </source>
</reference>
<name>A0A4P7MYR4_PYROR</name>
<feature type="compositionally biased region" description="Basic and acidic residues" evidence="1">
    <location>
        <begin position="64"/>
        <end position="74"/>
    </location>
</feature>
<organism evidence="2 3">
    <name type="scientific">Pyricularia oryzae</name>
    <name type="common">Rice blast fungus</name>
    <name type="synonym">Magnaporthe oryzae</name>
    <dbReference type="NCBI Taxonomy" id="318829"/>
    <lineage>
        <taxon>Eukaryota</taxon>
        <taxon>Fungi</taxon>
        <taxon>Dikarya</taxon>
        <taxon>Ascomycota</taxon>
        <taxon>Pezizomycotina</taxon>
        <taxon>Sordariomycetes</taxon>
        <taxon>Sordariomycetidae</taxon>
        <taxon>Magnaporthales</taxon>
        <taxon>Pyriculariaceae</taxon>
        <taxon>Pyricularia</taxon>
    </lineage>
</organism>
<evidence type="ECO:0000313" key="3">
    <source>
        <dbReference type="Proteomes" id="UP000294847"/>
    </source>
</evidence>
<proteinExistence type="predicted"/>
<dbReference type="OMA" id="MEDGNFR"/>
<dbReference type="Proteomes" id="UP000294847">
    <property type="component" value="Chromosome 1"/>
</dbReference>